<evidence type="ECO:0000313" key="9">
    <source>
        <dbReference type="Proteomes" id="UP001497472"/>
    </source>
</evidence>
<name>A0AAV1J2C7_9NEOP</name>
<sequence>MQSSAKFTISMFLIATAVATSHSGTKLRRDGVLNLYPFPRVGRSSHQSWQIPMNDLLDEDKRQLYAFPRVGRSYPMQMSPARLEELLFGRNRGFVKRESESTDSTGMWFGPRLGRAFRSEDDISSLDHSEPEELDSDQSSREKRGIKQT</sequence>
<comment type="subcellular location">
    <subcellularLocation>
        <location evidence="1">Secreted</location>
    </subcellularLocation>
</comment>
<keyword evidence="9" id="KW-1185">Reference proteome</keyword>
<comment type="similarity">
    <text evidence="2">Belongs to the pyrokinin family.</text>
</comment>
<evidence type="ECO:0000256" key="2">
    <source>
        <dbReference type="ARBA" id="ARBA00007714"/>
    </source>
</evidence>
<reference evidence="8 9" key="1">
    <citation type="submission" date="2023-11" db="EMBL/GenBank/DDBJ databases">
        <authorList>
            <person name="Okamura Y."/>
        </authorList>
    </citation>
    <scope>NUCLEOTIDE SEQUENCE [LARGE SCALE GENOMIC DNA]</scope>
</reference>
<dbReference type="GO" id="GO:0005576">
    <property type="term" value="C:extracellular region"/>
    <property type="evidence" value="ECO:0007669"/>
    <property type="project" value="UniProtKB-SubCell"/>
</dbReference>
<accession>A0AAV1J2C7</accession>
<keyword evidence="5" id="KW-0527">Neuropeptide</keyword>
<keyword evidence="3" id="KW-0964">Secreted</keyword>
<feature type="compositionally biased region" description="Basic and acidic residues" evidence="6">
    <location>
        <begin position="120"/>
        <end position="131"/>
    </location>
</feature>
<evidence type="ECO:0000256" key="6">
    <source>
        <dbReference type="SAM" id="MobiDB-lite"/>
    </source>
</evidence>
<evidence type="ECO:0000256" key="3">
    <source>
        <dbReference type="ARBA" id="ARBA00022525"/>
    </source>
</evidence>
<feature type="compositionally biased region" description="Basic and acidic residues" evidence="6">
    <location>
        <begin position="138"/>
        <end position="149"/>
    </location>
</feature>
<comment type="caution">
    <text evidence="8">The sequence shown here is derived from an EMBL/GenBank/DDBJ whole genome shotgun (WGS) entry which is preliminary data.</text>
</comment>
<proteinExistence type="inferred from homology"/>
<evidence type="ECO:0000256" key="1">
    <source>
        <dbReference type="ARBA" id="ARBA00004613"/>
    </source>
</evidence>
<protein>
    <recommendedName>
        <fullName evidence="10">Cardio acceleratory peptide 2b</fullName>
    </recommendedName>
</protein>
<evidence type="ECO:0000256" key="7">
    <source>
        <dbReference type="SAM" id="SignalP"/>
    </source>
</evidence>
<evidence type="ECO:0000256" key="5">
    <source>
        <dbReference type="ARBA" id="ARBA00023320"/>
    </source>
</evidence>
<feature type="signal peptide" evidence="7">
    <location>
        <begin position="1"/>
        <end position="19"/>
    </location>
</feature>
<evidence type="ECO:0008006" key="10">
    <source>
        <dbReference type="Google" id="ProtNLM"/>
    </source>
</evidence>
<dbReference type="AlphaFoldDB" id="A0AAV1J2C7"/>
<dbReference type="EMBL" id="CAVLEF010000003">
    <property type="protein sequence ID" value="CAK1542576.1"/>
    <property type="molecule type" value="Genomic_DNA"/>
</dbReference>
<keyword evidence="7" id="KW-0732">Signal</keyword>
<evidence type="ECO:0000313" key="8">
    <source>
        <dbReference type="EMBL" id="CAK1542576.1"/>
    </source>
</evidence>
<dbReference type="PROSITE" id="PS00539">
    <property type="entry name" value="PYROKININ"/>
    <property type="match status" value="1"/>
</dbReference>
<organism evidence="8 9">
    <name type="scientific">Leptosia nina</name>
    <dbReference type="NCBI Taxonomy" id="320188"/>
    <lineage>
        <taxon>Eukaryota</taxon>
        <taxon>Metazoa</taxon>
        <taxon>Ecdysozoa</taxon>
        <taxon>Arthropoda</taxon>
        <taxon>Hexapoda</taxon>
        <taxon>Insecta</taxon>
        <taxon>Pterygota</taxon>
        <taxon>Neoptera</taxon>
        <taxon>Endopterygota</taxon>
        <taxon>Lepidoptera</taxon>
        <taxon>Glossata</taxon>
        <taxon>Ditrysia</taxon>
        <taxon>Papilionoidea</taxon>
        <taxon>Pieridae</taxon>
        <taxon>Pierinae</taxon>
        <taxon>Leptosia</taxon>
    </lineage>
</organism>
<keyword evidence="4" id="KW-0027">Amidation</keyword>
<dbReference type="GO" id="GO:0005184">
    <property type="term" value="F:neuropeptide hormone activity"/>
    <property type="evidence" value="ECO:0007669"/>
    <property type="project" value="InterPro"/>
</dbReference>
<dbReference type="Proteomes" id="UP001497472">
    <property type="component" value="Unassembled WGS sequence"/>
</dbReference>
<gene>
    <name evidence="8" type="ORF">LNINA_LOCUS2459</name>
</gene>
<evidence type="ECO:0000256" key="4">
    <source>
        <dbReference type="ARBA" id="ARBA00022815"/>
    </source>
</evidence>
<feature type="chain" id="PRO_5043438216" description="Cardio acceleratory peptide 2b" evidence="7">
    <location>
        <begin position="20"/>
        <end position="149"/>
    </location>
</feature>
<feature type="region of interest" description="Disordered" evidence="6">
    <location>
        <begin position="120"/>
        <end position="149"/>
    </location>
</feature>
<dbReference type="InterPro" id="IPR001484">
    <property type="entry name" value="Pyrokinin_CS"/>
</dbReference>
<dbReference type="GO" id="GO:0007218">
    <property type="term" value="P:neuropeptide signaling pathway"/>
    <property type="evidence" value="ECO:0007669"/>
    <property type="project" value="UniProtKB-KW"/>
</dbReference>